<dbReference type="EMBL" id="CP003345">
    <property type="protein sequence ID" value="AFM04271.1"/>
    <property type="molecule type" value="Genomic_DNA"/>
</dbReference>
<dbReference type="OrthoDB" id="1141916at2"/>
<keyword evidence="1" id="KW-0732">Signal</keyword>
<accession>I4AJY6</accession>
<dbReference type="STRING" id="880071.Fleli_1874"/>
<keyword evidence="3" id="KW-1185">Reference proteome</keyword>
<dbReference type="NCBIfam" id="TIGR03523">
    <property type="entry name" value="GldN"/>
    <property type="match status" value="1"/>
</dbReference>
<dbReference type="KEGG" id="fli:Fleli_1874"/>
<dbReference type="Pfam" id="PF19841">
    <property type="entry name" value="GldN"/>
    <property type="match status" value="1"/>
</dbReference>
<evidence type="ECO:0000313" key="2">
    <source>
        <dbReference type="EMBL" id="AFM04271.1"/>
    </source>
</evidence>
<dbReference type="HOGENOM" id="CLU_068220_1_0_10"/>
<name>I4AJY6_BERLS</name>
<reference evidence="3" key="1">
    <citation type="submission" date="2012-06" db="EMBL/GenBank/DDBJ databases">
        <title>The complete genome of Flexibacter litoralis DSM 6794.</title>
        <authorList>
            <person name="Lucas S."/>
            <person name="Copeland A."/>
            <person name="Lapidus A."/>
            <person name="Glavina del Rio T."/>
            <person name="Dalin E."/>
            <person name="Tice H."/>
            <person name="Bruce D."/>
            <person name="Goodwin L."/>
            <person name="Pitluck S."/>
            <person name="Peters L."/>
            <person name="Ovchinnikova G."/>
            <person name="Lu M."/>
            <person name="Kyrpides N."/>
            <person name="Mavromatis K."/>
            <person name="Ivanova N."/>
            <person name="Brettin T."/>
            <person name="Detter J.C."/>
            <person name="Han C."/>
            <person name="Larimer F."/>
            <person name="Land M."/>
            <person name="Hauser L."/>
            <person name="Markowitz V."/>
            <person name="Cheng J.-F."/>
            <person name="Hugenholtz P."/>
            <person name="Woyke T."/>
            <person name="Wu D."/>
            <person name="Spring S."/>
            <person name="Lang E."/>
            <person name="Kopitz M."/>
            <person name="Brambilla E."/>
            <person name="Klenk H.-P."/>
            <person name="Eisen J.A."/>
        </authorList>
    </citation>
    <scope>NUCLEOTIDE SEQUENCE [LARGE SCALE GENOMIC DNA]</scope>
    <source>
        <strain evidence="3">ATCC 23117 / DSM 6794 / NBRC 15988 / NCIMB 1366 / Sio-4</strain>
    </source>
</reference>
<dbReference type="RefSeq" id="WP_014797723.1">
    <property type="nucleotide sequence ID" value="NC_018018.1"/>
</dbReference>
<evidence type="ECO:0000313" key="3">
    <source>
        <dbReference type="Proteomes" id="UP000006054"/>
    </source>
</evidence>
<dbReference type="AlphaFoldDB" id="I4AJY6"/>
<feature type="signal peptide" evidence="1">
    <location>
        <begin position="1"/>
        <end position="23"/>
    </location>
</feature>
<dbReference type="eggNOG" id="ENOG502ZAEJ">
    <property type="taxonomic scope" value="Bacteria"/>
</dbReference>
<gene>
    <name evidence="2" type="ordered locus">Fleli_1874</name>
</gene>
<feature type="chain" id="PRO_5003685462" evidence="1">
    <location>
        <begin position="24"/>
        <end position="283"/>
    </location>
</feature>
<dbReference type="Proteomes" id="UP000006054">
    <property type="component" value="Chromosome"/>
</dbReference>
<sequence precursor="true">MKKLLFNTFILLLVFFTSNFCLAQSTLNPNEKNIETEKPQKITQGKVQDEINPFSLRPIPKSHIAYQKSIWLQVSFKQKTNLPLWYAGHELSKFLIENALNENITAYKDDKLESVLSKEELLESLKAEENFEVNSDSSIKTDSTQKLIDFSELSILEIKEDYILDIQHSRMVHDVIAFTLILPQNQNRFTKKVVSFSYKEIIEKLFRPLKEDYVIIESTKSNGRIPNLETLIDARFFHGYIVKYDNFKDDYFEDQYATKRKAIIKSMQYEEKLIEFEGCLWTY</sequence>
<evidence type="ECO:0000256" key="1">
    <source>
        <dbReference type="SAM" id="SignalP"/>
    </source>
</evidence>
<dbReference type="InterPro" id="IPR019847">
    <property type="entry name" value="Gliding_motility_assoc_GldN"/>
</dbReference>
<organism evidence="2 3">
    <name type="scientific">Bernardetia litoralis (strain ATCC 23117 / DSM 6794 / NBRC 15988 / NCIMB 1366 / Fx l1 / Sio-4)</name>
    <name type="common">Flexibacter litoralis</name>
    <dbReference type="NCBI Taxonomy" id="880071"/>
    <lineage>
        <taxon>Bacteria</taxon>
        <taxon>Pseudomonadati</taxon>
        <taxon>Bacteroidota</taxon>
        <taxon>Cytophagia</taxon>
        <taxon>Cytophagales</taxon>
        <taxon>Bernardetiaceae</taxon>
        <taxon>Bernardetia</taxon>
    </lineage>
</organism>
<proteinExistence type="predicted"/>
<protein>
    <submittedName>
        <fullName evidence="2">Gliding motility associated protein GldN</fullName>
    </submittedName>
</protein>